<sequence>MIPKVIHYCWFGKQPLPKSVKANIDSWKKNCPDYTIVQWNEDNFDVNKYCFTKEAYEKKQWAFVSDVARLDIIYNNGGIYLDTDVELIKSLDSVLNTQAYFACEDRFSVNTGLGFGAIKYNQFVLSNLKEYCNRHFVNSDGSLNKVLCVDITTHLLFERGFKANNAKQKLNGITIYPSSYFCPIRLGHRNDKVKINTISIHHYNASWKKASNKKTKNNGVIVLKKYIKYYVDSLFGYGIYNKIKYFIKHRE</sequence>
<dbReference type="OrthoDB" id="9802987at2"/>
<dbReference type="GO" id="GO:0000030">
    <property type="term" value="F:mannosyltransferase activity"/>
    <property type="evidence" value="ECO:0007669"/>
    <property type="project" value="TreeGrafter"/>
</dbReference>
<dbReference type="Proteomes" id="UP000076480">
    <property type="component" value="Unassembled WGS sequence"/>
</dbReference>
<dbReference type="SUPFAM" id="SSF53448">
    <property type="entry name" value="Nucleotide-diphospho-sugar transferases"/>
    <property type="match status" value="1"/>
</dbReference>
<comment type="caution">
    <text evidence="2">The sequence shown here is derived from an EMBL/GenBank/DDBJ whole genome shotgun (WGS) entry which is preliminary data.</text>
</comment>
<dbReference type="PANTHER" id="PTHR32385">
    <property type="entry name" value="MANNOSYL PHOSPHORYLINOSITOL CERAMIDE SYNTHASE"/>
    <property type="match status" value="1"/>
</dbReference>
<dbReference type="InterPro" id="IPR029044">
    <property type="entry name" value="Nucleotide-diphossugar_trans"/>
</dbReference>
<reference evidence="2 3" key="1">
    <citation type="submission" date="2015-02" db="EMBL/GenBank/DDBJ databases">
        <title>Draft genome sequence of Lactobacillus collinoides CUPV2371 isolated from a natural cider, the first genome sequence of a strain of this species.</title>
        <authorList>
            <person name="Puertas A.I."/>
            <person name="Spano G."/>
            <person name="Capozzi V."/>
            <person name="Lamontanara A."/>
            <person name="Orru L."/>
            <person name="Duenas M.T."/>
        </authorList>
    </citation>
    <scope>NUCLEOTIDE SEQUENCE [LARGE SCALE GENOMIC DNA]</scope>
    <source>
        <strain evidence="2 3">237</strain>
    </source>
</reference>
<keyword evidence="3" id="KW-1185">Reference proteome</keyword>
<protein>
    <recommendedName>
        <fullName evidence="4">Glycosyl transferase</fullName>
    </recommendedName>
</protein>
<dbReference type="RefSeq" id="WP_063285223.1">
    <property type="nucleotide sequence ID" value="NZ_JYDC01000018.1"/>
</dbReference>
<evidence type="ECO:0008006" key="4">
    <source>
        <dbReference type="Google" id="ProtNLM"/>
    </source>
</evidence>
<proteinExistence type="predicted"/>
<dbReference type="EMBL" id="JYDC01000018">
    <property type="protein sequence ID" value="KZL42808.1"/>
    <property type="molecule type" value="Genomic_DNA"/>
</dbReference>
<evidence type="ECO:0000256" key="1">
    <source>
        <dbReference type="ARBA" id="ARBA00022679"/>
    </source>
</evidence>
<dbReference type="InterPro" id="IPR051706">
    <property type="entry name" value="Glycosyltransferase_domain"/>
</dbReference>
<keyword evidence="1" id="KW-0808">Transferase</keyword>
<name>A0A161XWB9_SECCO</name>
<accession>A0A161XWB9</accession>
<dbReference type="Gene3D" id="3.90.550.20">
    <property type="match status" value="1"/>
</dbReference>
<dbReference type="GO" id="GO:0016020">
    <property type="term" value="C:membrane"/>
    <property type="evidence" value="ECO:0007669"/>
    <property type="project" value="GOC"/>
</dbReference>
<dbReference type="PATRIC" id="fig|33960.6.peg.1048"/>
<gene>
    <name evidence="2" type="ORF">TY91_03155</name>
</gene>
<organism evidence="2 3">
    <name type="scientific">Secundilactobacillus collinoides</name>
    <name type="common">Lactobacillus collinoides</name>
    <dbReference type="NCBI Taxonomy" id="33960"/>
    <lineage>
        <taxon>Bacteria</taxon>
        <taxon>Bacillati</taxon>
        <taxon>Bacillota</taxon>
        <taxon>Bacilli</taxon>
        <taxon>Lactobacillales</taxon>
        <taxon>Lactobacillaceae</taxon>
        <taxon>Secundilactobacillus</taxon>
    </lineage>
</organism>
<evidence type="ECO:0000313" key="3">
    <source>
        <dbReference type="Proteomes" id="UP000076480"/>
    </source>
</evidence>
<dbReference type="Pfam" id="PF04488">
    <property type="entry name" value="Gly_transf_sug"/>
    <property type="match status" value="1"/>
</dbReference>
<dbReference type="PANTHER" id="PTHR32385:SF15">
    <property type="entry name" value="INOSITOL PHOSPHOCERAMIDE MANNOSYLTRANSFERASE 1"/>
    <property type="match status" value="1"/>
</dbReference>
<dbReference type="AlphaFoldDB" id="A0A161XWB9"/>
<dbReference type="InterPro" id="IPR007577">
    <property type="entry name" value="GlycoTrfase_DXD_sugar-bd_CS"/>
</dbReference>
<evidence type="ECO:0000313" key="2">
    <source>
        <dbReference type="EMBL" id="KZL42808.1"/>
    </source>
</evidence>
<dbReference type="GO" id="GO:0051999">
    <property type="term" value="P:mannosyl-inositol phosphorylceramide biosynthetic process"/>
    <property type="evidence" value="ECO:0007669"/>
    <property type="project" value="TreeGrafter"/>
</dbReference>